<reference evidence="2 3" key="1">
    <citation type="submission" date="2022-10" db="EMBL/GenBank/DDBJ databases">
        <title>Comparative genomics and taxonomic characterization of three novel marine species of genus Reichenbachiella exhibiting antioxidant and polysaccharide degradation activities.</title>
        <authorList>
            <person name="Muhammad N."/>
            <person name="Lee Y.-J."/>
            <person name="Ko J."/>
            <person name="Kim S.-G."/>
        </authorList>
    </citation>
    <scope>NUCLEOTIDE SEQUENCE [LARGE SCALE GENOMIC DNA]</scope>
    <source>
        <strain evidence="2 3">ABR2-5</strain>
    </source>
</reference>
<gene>
    <name evidence="2" type="ORF">N7U62_10825</name>
</gene>
<keyword evidence="3" id="KW-1185">Reference proteome</keyword>
<name>A0ABT3CUG6_9BACT</name>
<comment type="caution">
    <text evidence="2">The sequence shown here is derived from an EMBL/GenBank/DDBJ whole genome shotgun (WGS) entry which is preliminary data.</text>
</comment>
<dbReference type="EMBL" id="JAOYOD010000001">
    <property type="protein sequence ID" value="MCV9387159.1"/>
    <property type="molecule type" value="Genomic_DNA"/>
</dbReference>
<feature type="chain" id="PRO_5045485107" evidence="1">
    <location>
        <begin position="20"/>
        <end position="156"/>
    </location>
</feature>
<dbReference type="RefSeq" id="WP_264137986.1">
    <property type="nucleotide sequence ID" value="NZ_JAOYOD010000001.1"/>
</dbReference>
<proteinExistence type="predicted"/>
<evidence type="ECO:0000313" key="2">
    <source>
        <dbReference type="EMBL" id="MCV9387159.1"/>
    </source>
</evidence>
<sequence length="156" mass="17451">MQKFILTLSLAACCQLALAQDFNQIANYKFQSAEDFKTQEPTIIQCAEFLLGTPASQQEPQRLLAIQFILKWMEGTPDYTFEIGPEAAELTKGNTELLSLFLASMSKVVLENNGSSLTNAEVYQLSETMVVDYCADENNKVKPSKKIKQLLKSQKT</sequence>
<accession>A0ABT3CUG6</accession>
<evidence type="ECO:0000313" key="3">
    <source>
        <dbReference type="Proteomes" id="UP001300692"/>
    </source>
</evidence>
<organism evidence="2 3">
    <name type="scientific">Reichenbachiella ulvae</name>
    <dbReference type="NCBI Taxonomy" id="2980104"/>
    <lineage>
        <taxon>Bacteria</taxon>
        <taxon>Pseudomonadati</taxon>
        <taxon>Bacteroidota</taxon>
        <taxon>Cytophagia</taxon>
        <taxon>Cytophagales</taxon>
        <taxon>Reichenbachiellaceae</taxon>
        <taxon>Reichenbachiella</taxon>
    </lineage>
</organism>
<feature type="signal peptide" evidence="1">
    <location>
        <begin position="1"/>
        <end position="19"/>
    </location>
</feature>
<keyword evidence="1" id="KW-0732">Signal</keyword>
<dbReference type="Proteomes" id="UP001300692">
    <property type="component" value="Unassembled WGS sequence"/>
</dbReference>
<evidence type="ECO:0000256" key="1">
    <source>
        <dbReference type="SAM" id="SignalP"/>
    </source>
</evidence>
<protein>
    <submittedName>
        <fullName evidence="2">Uncharacterized protein</fullName>
    </submittedName>
</protein>